<protein>
    <submittedName>
        <fullName evidence="4">3-deoxy-manno-octulosonate cytidylyltransferase (CMP-KDO synthetase)</fullName>
    </submittedName>
</protein>
<dbReference type="CDD" id="cd02517">
    <property type="entry name" value="CMP-KDO-Synthetase"/>
    <property type="match status" value="1"/>
</dbReference>
<dbReference type="AlphaFoldDB" id="A0A1N6FSQ0"/>
<accession>A0A1N6FSQ0</accession>
<dbReference type="InterPro" id="IPR004528">
    <property type="entry name" value="KdsB"/>
</dbReference>
<evidence type="ECO:0000256" key="1">
    <source>
        <dbReference type="ARBA" id="ARBA00022679"/>
    </source>
</evidence>
<dbReference type="NCBIfam" id="NF009905">
    <property type="entry name" value="PRK13368.1"/>
    <property type="match status" value="1"/>
</dbReference>
<dbReference type="Gene3D" id="3.90.550.10">
    <property type="entry name" value="Spore Coat Polysaccharide Biosynthesis Protein SpsA, Chain A"/>
    <property type="match status" value="1"/>
</dbReference>
<dbReference type="GO" id="GO:0009103">
    <property type="term" value="P:lipopolysaccharide biosynthetic process"/>
    <property type="evidence" value="ECO:0007669"/>
    <property type="project" value="UniProtKB-KW"/>
</dbReference>
<reference evidence="4 5" key="1">
    <citation type="submission" date="2016-12" db="EMBL/GenBank/DDBJ databases">
        <authorList>
            <person name="Song W.-J."/>
            <person name="Kurnit D.M."/>
        </authorList>
    </citation>
    <scope>NUCLEOTIDE SEQUENCE [LARGE SCALE GENOMIC DNA]</scope>
    <source>
        <strain evidence="4 5">ATCC 49181</strain>
    </source>
</reference>
<dbReference type="eggNOG" id="COG1212">
    <property type="taxonomic scope" value="Bacteria"/>
</dbReference>
<evidence type="ECO:0000256" key="3">
    <source>
        <dbReference type="ARBA" id="ARBA00022985"/>
    </source>
</evidence>
<evidence type="ECO:0000313" key="5">
    <source>
        <dbReference type="Proteomes" id="UP000185062"/>
    </source>
</evidence>
<dbReference type="GO" id="GO:0008690">
    <property type="term" value="F:3-deoxy-manno-octulosonate cytidylyltransferase activity"/>
    <property type="evidence" value="ECO:0007669"/>
    <property type="project" value="InterPro"/>
</dbReference>
<keyword evidence="5" id="KW-1185">Reference proteome</keyword>
<dbReference type="Pfam" id="PF02348">
    <property type="entry name" value="CTP_transf_3"/>
    <property type="match status" value="1"/>
</dbReference>
<keyword evidence="1 4" id="KW-0808">Transferase</keyword>
<dbReference type="PANTHER" id="PTHR42866">
    <property type="entry name" value="3-DEOXY-MANNO-OCTULOSONATE CYTIDYLYLTRANSFERASE"/>
    <property type="match status" value="1"/>
</dbReference>
<proteinExistence type="predicted"/>
<dbReference type="PANTHER" id="PTHR42866:SF2">
    <property type="entry name" value="3-DEOXY-MANNO-OCTULOSONATE CYTIDYLYLTRANSFERASE, MITOCHONDRIAL"/>
    <property type="match status" value="1"/>
</dbReference>
<dbReference type="EMBL" id="FSRO01000001">
    <property type="protein sequence ID" value="SIN98356.1"/>
    <property type="molecule type" value="Genomic_DNA"/>
</dbReference>
<keyword evidence="3" id="KW-0448">Lipopolysaccharide biosynthesis</keyword>
<dbReference type="GO" id="GO:0005829">
    <property type="term" value="C:cytosol"/>
    <property type="evidence" value="ECO:0007669"/>
    <property type="project" value="TreeGrafter"/>
</dbReference>
<dbReference type="NCBIfam" id="NF003952">
    <property type="entry name" value="PRK05450.1-5"/>
    <property type="match status" value="1"/>
</dbReference>
<organism evidence="4 5">
    <name type="scientific">Nitrosomonas cryotolerans ATCC 49181</name>
    <dbReference type="NCBI Taxonomy" id="1131553"/>
    <lineage>
        <taxon>Bacteria</taxon>
        <taxon>Pseudomonadati</taxon>
        <taxon>Pseudomonadota</taxon>
        <taxon>Betaproteobacteria</taxon>
        <taxon>Nitrosomonadales</taxon>
        <taxon>Nitrosomonadaceae</taxon>
        <taxon>Nitrosomonas</taxon>
    </lineage>
</organism>
<evidence type="ECO:0000313" key="4">
    <source>
        <dbReference type="EMBL" id="SIN98356.1"/>
    </source>
</evidence>
<dbReference type="Proteomes" id="UP000185062">
    <property type="component" value="Unassembled WGS sequence"/>
</dbReference>
<name>A0A1N6FSQ0_9PROT</name>
<gene>
    <name evidence="4" type="ORF">SAMN02743940_0389</name>
</gene>
<keyword evidence="2 4" id="KW-0548">Nucleotidyltransferase</keyword>
<dbReference type="InterPro" id="IPR003329">
    <property type="entry name" value="Cytidylyl_trans"/>
</dbReference>
<dbReference type="RefSeq" id="WP_028461593.1">
    <property type="nucleotide sequence ID" value="NZ_FSRO01000001.1"/>
</dbReference>
<evidence type="ECO:0000256" key="2">
    <source>
        <dbReference type="ARBA" id="ARBA00022695"/>
    </source>
</evidence>
<dbReference type="STRING" id="44575.SAMN05216419_101841"/>
<dbReference type="InterPro" id="IPR029044">
    <property type="entry name" value="Nucleotide-diphossugar_trans"/>
</dbReference>
<dbReference type="SUPFAM" id="SSF53448">
    <property type="entry name" value="Nucleotide-diphospho-sugar transferases"/>
    <property type="match status" value="1"/>
</dbReference>
<sequence>MKTIAVIPARMGSSRFPGKPLAKLLGRSMLEHVYKRVTLSKAIDTTYIATCDEAIRQAAEKFGAPVIMTADTHERASDRVAEAVTHIDAELIVMVQGDEPMTHPDMLDIAVAPFENDPELGCVNLVHKIDNEADFRNPNTIKVVMNLQGDAIYMSRQPIPTLAKSGFMQASVFKQVCVIPFRRATLFHYTNLAPTPLEQLESIDMLRLLEHGHRIKMINTTLNTQAVDTETDLVRVAKLMETDPLLSTY</sequence>